<name>A0A8J5GRW5_ZINOF</name>
<dbReference type="Proteomes" id="UP000734854">
    <property type="component" value="Unassembled WGS sequence"/>
</dbReference>
<dbReference type="AlphaFoldDB" id="A0A8J5GRW5"/>
<evidence type="ECO:0000313" key="3">
    <source>
        <dbReference type="EMBL" id="KAG6508815.1"/>
    </source>
</evidence>
<dbReference type="Gene3D" id="3.30.160.20">
    <property type="match status" value="1"/>
</dbReference>
<dbReference type="PROSITE" id="PS50881">
    <property type="entry name" value="S5_DSRBD"/>
    <property type="match status" value="1"/>
</dbReference>
<accession>A0A8J5GRW5</accession>
<evidence type="ECO:0000256" key="1">
    <source>
        <dbReference type="PROSITE-ProRule" id="PRU00268"/>
    </source>
</evidence>
<dbReference type="SUPFAM" id="SSF54768">
    <property type="entry name" value="dsRNA-binding domain-like"/>
    <property type="match status" value="1"/>
</dbReference>
<dbReference type="GO" id="GO:0006412">
    <property type="term" value="P:translation"/>
    <property type="evidence" value="ECO:0007669"/>
    <property type="project" value="InterPro"/>
</dbReference>
<proteinExistence type="predicted"/>
<dbReference type="GO" id="GO:1990904">
    <property type="term" value="C:ribonucleoprotein complex"/>
    <property type="evidence" value="ECO:0007669"/>
    <property type="project" value="UniProtKB-UniRule"/>
</dbReference>
<feature type="domain" description="S5 DRBM" evidence="2">
    <location>
        <begin position="179"/>
        <end position="211"/>
    </location>
</feature>
<keyword evidence="1" id="KW-0689">Ribosomal protein</keyword>
<sequence>MTVCRARVVRGANYDKERLPFSIPPCALSLQWLPLQQPSRRSLLSLSLHPPSRRFHLFNTSHFSSSIRFHTVPKLAAAPRDDIDTSFFDNLDPNAKITFEPAAPPEGYVPAPAFDELPPESEEAVAAAFEEIYGPAYSGESVIGNDIYVMDAKLKTASGLLGSNKREKPNDGFEERVVQKGHVGVGVGKAKEVVDAIFKSAVDARRNIVTVPMTKYLTFSPVVHRRRLDGDYGAAKVMLRPSSPGTGNCRWCCWNRAGDGRG</sequence>
<dbReference type="InterPro" id="IPR013810">
    <property type="entry name" value="Ribosomal_uS5_N"/>
</dbReference>
<organism evidence="3 4">
    <name type="scientific">Zingiber officinale</name>
    <name type="common">Ginger</name>
    <name type="synonym">Amomum zingiber</name>
    <dbReference type="NCBI Taxonomy" id="94328"/>
    <lineage>
        <taxon>Eukaryota</taxon>
        <taxon>Viridiplantae</taxon>
        <taxon>Streptophyta</taxon>
        <taxon>Embryophyta</taxon>
        <taxon>Tracheophyta</taxon>
        <taxon>Spermatophyta</taxon>
        <taxon>Magnoliopsida</taxon>
        <taxon>Liliopsida</taxon>
        <taxon>Zingiberales</taxon>
        <taxon>Zingiberaceae</taxon>
        <taxon>Zingiber</taxon>
    </lineage>
</organism>
<dbReference type="GO" id="GO:0003735">
    <property type="term" value="F:structural constituent of ribosome"/>
    <property type="evidence" value="ECO:0007669"/>
    <property type="project" value="UniProtKB-UniRule"/>
</dbReference>
<protein>
    <recommendedName>
        <fullName evidence="2">S5 DRBM domain-containing protein</fullName>
    </recommendedName>
</protein>
<gene>
    <name evidence="3" type="ORF">ZIOFF_034197</name>
</gene>
<dbReference type="GO" id="GO:0003723">
    <property type="term" value="F:RNA binding"/>
    <property type="evidence" value="ECO:0007669"/>
    <property type="project" value="InterPro"/>
</dbReference>
<dbReference type="GO" id="GO:0005840">
    <property type="term" value="C:ribosome"/>
    <property type="evidence" value="ECO:0007669"/>
    <property type="project" value="UniProtKB-KW"/>
</dbReference>
<comment type="caution">
    <text evidence="3">The sequence shown here is derived from an EMBL/GenBank/DDBJ whole genome shotgun (WGS) entry which is preliminary data.</text>
</comment>
<keyword evidence="4" id="KW-1185">Reference proteome</keyword>
<dbReference type="EMBL" id="JACMSC010000009">
    <property type="protein sequence ID" value="KAG6508815.1"/>
    <property type="molecule type" value="Genomic_DNA"/>
</dbReference>
<evidence type="ECO:0000313" key="4">
    <source>
        <dbReference type="Proteomes" id="UP000734854"/>
    </source>
</evidence>
<dbReference type="Pfam" id="PF00333">
    <property type="entry name" value="Ribosomal_S5"/>
    <property type="match status" value="1"/>
</dbReference>
<evidence type="ECO:0000259" key="2">
    <source>
        <dbReference type="PROSITE" id="PS50881"/>
    </source>
</evidence>
<reference evidence="3 4" key="1">
    <citation type="submission" date="2020-08" db="EMBL/GenBank/DDBJ databases">
        <title>Plant Genome Project.</title>
        <authorList>
            <person name="Zhang R.-G."/>
        </authorList>
    </citation>
    <scope>NUCLEOTIDE SEQUENCE [LARGE SCALE GENOMIC DNA]</scope>
    <source>
        <tissue evidence="3">Rhizome</tissue>
    </source>
</reference>
<keyword evidence="1" id="KW-0687">Ribonucleoprotein</keyword>